<dbReference type="EMBL" id="CP015163">
    <property type="protein sequence ID" value="AXB41874.1"/>
    <property type="molecule type" value="Genomic_DNA"/>
</dbReference>
<dbReference type="Gene3D" id="1.10.357.10">
    <property type="entry name" value="Tetracycline Repressor, domain 2"/>
    <property type="match status" value="1"/>
</dbReference>
<dbReference type="PROSITE" id="PS50977">
    <property type="entry name" value="HTH_TETR_2"/>
    <property type="match status" value="1"/>
</dbReference>
<gene>
    <name evidence="4" type="ORF">A4R43_04485</name>
</gene>
<evidence type="ECO:0000313" key="5">
    <source>
        <dbReference type="Proteomes" id="UP000250434"/>
    </source>
</evidence>
<dbReference type="KEGG" id="aab:A4R43_04485"/>
<accession>A0A344L1F0</accession>
<protein>
    <recommendedName>
        <fullName evidence="3">HTH tetR-type domain-containing protein</fullName>
    </recommendedName>
</protein>
<keyword evidence="5" id="KW-1185">Reference proteome</keyword>
<name>A0A344L1F0_9PSEU</name>
<dbReference type="AlphaFoldDB" id="A0A344L1F0"/>
<dbReference type="Pfam" id="PF17940">
    <property type="entry name" value="TetR_C_31"/>
    <property type="match status" value="1"/>
</dbReference>
<organism evidence="4 5">
    <name type="scientific">Amycolatopsis albispora</name>
    <dbReference type="NCBI Taxonomy" id="1804986"/>
    <lineage>
        <taxon>Bacteria</taxon>
        <taxon>Bacillati</taxon>
        <taxon>Actinomycetota</taxon>
        <taxon>Actinomycetes</taxon>
        <taxon>Pseudonocardiales</taxon>
        <taxon>Pseudonocardiaceae</taxon>
        <taxon>Amycolatopsis</taxon>
    </lineage>
</organism>
<reference evidence="4 5" key="1">
    <citation type="submission" date="2016-04" db="EMBL/GenBank/DDBJ databases">
        <title>Complete genome sequence and analysis of deep-sea sediment isolate, Amycolatopsis sp. WP1.</title>
        <authorList>
            <person name="Wang H."/>
            <person name="Chen S."/>
            <person name="Wu Q."/>
        </authorList>
    </citation>
    <scope>NUCLEOTIDE SEQUENCE [LARGE SCALE GENOMIC DNA]</scope>
    <source>
        <strain evidence="4 5">WP1</strain>
    </source>
</reference>
<dbReference type="InterPro" id="IPR041583">
    <property type="entry name" value="TetR_C_31"/>
</dbReference>
<evidence type="ECO:0000256" key="1">
    <source>
        <dbReference type="ARBA" id="ARBA00023125"/>
    </source>
</evidence>
<dbReference type="Proteomes" id="UP000250434">
    <property type="component" value="Chromosome"/>
</dbReference>
<dbReference type="InterPro" id="IPR001647">
    <property type="entry name" value="HTH_TetR"/>
</dbReference>
<evidence type="ECO:0000256" key="2">
    <source>
        <dbReference type="PROSITE-ProRule" id="PRU00335"/>
    </source>
</evidence>
<sequence length="179" mass="18682">MVEAATTVLGTQGARGLTHRAVDAEAGLPAGTTSNHFRTRGALLAGVLAGLAERDFTVATEFAGEGLAEGAARFARHMAGPDRVATLARYALFLEAAWDPQLRLQLEVTGTRAAAPLRALLVASGSADPDRHAKILLDHIEGMVLHELTRPSGDFRPEEPLRLLVSALGLGGSPSTTAT</sequence>
<proteinExistence type="predicted"/>
<evidence type="ECO:0000313" key="4">
    <source>
        <dbReference type="EMBL" id="AXB41874.1"/>
    </source>
</evidence>
<feature type="domain" description="HTH tetR-type" evidence="3">
    <location>
        <begin position="1"/>
        <end position="55"/>
    </location>
</feature>
<dbReference type="InterPro" id="IPR009057">
    <property type="entry name" value="Homeodomain-like_sf"/>
</dbReference>
<keyword evidence="1 2" id="KW-0238">DNA-binding</keyword>
<dbReference type="GO" id="GO:0003677">
    <property type="term" value="F:DNA binding"/>
    <property type="evidence" value="ECO:0007669"/>
    <property type="project" value="UniProtKB-UniRule"/>
</dbReference>
<evidence type="ECO:0000259" key="3">
    <source>
        <dbReference type="PROSITE" id="PS50977"/>
    </source>
</evidence>
<feature type="DNA-binding region" description="H-T-H motif" evidence="2">
    <location>
        <begin position="18"/>
        <end position="37"/>
    </location>
</feature>
<dbReference type="SUPFAM" id="SSF46689">
    <property type="entry name" value="Homeodomain-like"/>
    <property type="match status" value="1"/>
</dbReference>